<gene>
    <name evidence="4" type="ORF">FNF28_00629</name>
    <name evidence="3" type="ORF">FNF31_00697</name>
</gene>
<feature type="compositionally biased region" description="Polar residues" evidence="2">
    <location>
        <begin position="1713"/>
        <end position="1723"/>
    </location>
</feature>
<feature type="compositionally biased region" description="Acidic residues" evidence="2">
    <location>
        <begin position="631"/>
        <end position="651"/>
    </location>
</feature>
<dbReference type="Proteomes" id="UP000325113">
    <property type="component" value="Unassembled WGS sequence"/>
</dbReference>
<feature type="compositionally biased region" description="Low complexity" evidence="2">
    <location>
        <begin position="265"/>
        <end position="276"/>
    </location>
</feature>
<dbReference type="PROSITE" id="PS50896">
    <property type="entry name" value="LISH"/>
    <property type="match status" value="1"/>
</dbReference>
<dbReference type="SUPFAM" id="SSF48371">
    <property type="entry name" value="ARM repeat"/>
    <property type="match status" value="1"/>
</dbReference>
<dbReference type="PANTHER" id="PTHR32059">
    <property type="entry name" value="RAB11-BINDING PROTEIN RELCH"/>
    <property type="match status" value="1"/>
</dbReference>
<evidence type="ECO:0000313" key="3">
    <source>
        <dbReference type="EMBL" id="KAA0167762.1"/>
    </source>
</evidence>
<dbReference type="InterPro" id="IPR006594">
    <property type="entry name" value="LisH"/>
</dbReference>
<evidence type="ECO:0000313" key="4">
    <source>
        <dbReference type="EMBL" id="KAA0171696.1"/>
    </source>
</evidence>
<feature type="compositionally biased region" description="Low complexity" evidence="2">
    <location>
        <begin position="1632"/>
        <end position="1651"/>
    </location>
</feature>
<accession>A0A5A8E1M0</accession>
<dbReference type="GO" id="GO:0005802">
    <property type="term" value="C:trans-Golgi network"/>
    <property type="evidence" value="ECO:0007669"/>
    <property type="project" value="InterPro"/>
</dbReference>
<feature type="compositionally biased region" description="Gly residues" evidence="2">
    <location>
        <begin position="672"/>
        <end position="712"/>
    </location>
</feature>
<evidence type="ECO:0000256" key="1">
    <source>
        <dbReference type="SAM" id="Coils"/>
    </source>
</evidence>
<dbReference type="EMBL" id="VLTL01000005">
    <property type="protein sequence ID" value="KAA0171696.1"/>
    <property type="molecule type" value="Genomic_DNA"/>
</dbReference>
<feature type="region of interest" description="Disordered" evidence="2">
    <location>
        <begin position="672"/>
        <end position="726"/>
    </location>
</feature>
<keyword evidence="1" id="KW-0175">Coiled coil</keyword>
<feature type="compositionally biased region" description="Low complexity" evidence="2">
    <location>
        <begin position="1596"/>
        <end position="1614"/>
    </location>
</feature>
<dbReference type="Proteomes" id="UP000324907">
    <property type="component" value="Unassembled WGS sequence"/>
</dbReference>
<feature type="coiled-coil region" evidence="1">
    <location>
        <begin position="154"/>
        <end position="195"/>
    </location>
</feature>
<feature type="region of interest" description="Disordered" evidence="2">
    <location>
        <begin position="767"/>
        <end position="837"/>
    </location>
</feature>
<feature type="compositionally biased region" description="Acidic residues" evidence="2">
    <location>
        <begin position="820"/>
        <end position="830"/>
    </location>
</feature>
<feature type="region of interest" description="Disordered" evidence="2">
    <location>
        <begin position="932"/>
        <end position="961"/>
    </location>
</feature>
<evidence type="ECO:0000256" key="2">
    <source>
        <dbReference type="SAM" id="MobiDB-lite"/>
    </source>
</evidence>
<feature type="coiled-coil region" evidence="1">
    <location>
        <begin position="298"/>
        <end position="325"/>
    </location>
</feature>
<reference evidence="5 6" key="1">
    <citation type="submission" date="2019-07" db="EMBL/GenBank/DDBJ databases">
        <title>Genomes of Cafeteria roenbergensis.</title>
        <authorList>
            <person name="Fischer M.G."/>
            <person name="Hackl T."/>
            <person name="Roman M."/>
        </authorList>
    </citation>
    <scope>NUCLEOTIDE SEQUENCE [LARGE SCALE GENOMIC DNA]</scope>
    <source>
        <strain evidence="3 6">Cflag</strain>
        <strain evidence="4 5">RCC970-E3</strain>
    </source>
</reference>
<feature type="region of interest" description="Disordered" evidence="2">
    <location>
        <begin position="620"/>
        <end position="656"/>
    </location>
</feature>
<comment type="caution">
    <text evidence="4">The sequence shown here is derived from an EMBL/GenBank/DDBJ whole genome shotgun (WGS) entry which is preliminary data.</text>
</comment>
<evidence type="ECO:0000313" key="6">
    <source>
        <dbReference type="Proteomes" id="UP000325113"/>
    </source>
</evidence>
<feature type="compositionally biased region" description="Low complexity" evidence="2">
    <location>
        <begin position="1664"/>
        <end position="1680"/>
    </location>
</feature>
<protein>
    <submittedName>
        <fullName evidence="4">Uncharacterized protein</fullName>
    </submittedName>
</protein>
<name>A0A5A8E1M0_CAFRO</name>
<dbReference type="GO" id="GO:0055037">
    <property type="term" value="C:recycling endosome"/>
    <property type="evidence" value="ECO:0007669"/>
    <property type="project" value="TreeGrafter"/>
</dbReference>
<dbReference type="InterPro" id="IPR040362">
    <property type="entry name" value="RELCH"/>
</dbReference>
<feature type="region of interest" description="Disordered" evidence="2">
    <location>
        <begin position="1571"/>
        <end position="1723"/>
    </location>
</feature>
<dbReference type="InterPro" id="IPR016024">
    <property type="entry name" value="ARM-type_fold"/>
</dbReference>
<dbReference type="EMBL" id="VLTM01000004">
    <property type="protein sequence ID" value="KAA0167762.1"/>
    <property type="molecule type" value="Genomic_DNA"/>
</dbReference>
<dbReference type="PANTHER" id="PTHR32059:SF0">
    <property type="entry name" value="RAB11-BINDING PROTEIN RELCH"/>
    <property type="match status" value="1"/>
</dbReference>
<feature type="region of interest" description="Disordered" evidence="2">
    <location>
        <begin position="265"/>
        <end position="286"/>
    </location>
</feature>
<sequence>MALMTRAALEAQYADIEAILLQAIDGQDVREGMDDDSELAMERQARAEDCAEFLLSEGMLLTALELHQEAREPGRKLAPLRALEEQFGSAAAVEELMRTAGEETSRLATESAGVGAAAAGMSALSTVANPVSAGGLATALEAREQAIAVAEYRLRGAQRDAQDAVAALDAARAEAEELRAQVAELRAAALQAGSEPKAAGAAADGKAASASPAAPVAAAVGDLSDSERARLDAMVLAYLRDRGFGLAAVALEEAAGPATASAAAASADGQSPDSASLPALATGTLRPLKATREAAARERETAARLAEAERKLAEAAKEVGREVAARRVAEAEVAALRAEANADGGRAQAASATAAGAGSAAGGAAEHGPGGASSKASRAAAAAAAGASDAAAAAAAAAAASGLGSSGDTVAADPRAVVGRLAAALPRLAALLGARQRVALLPLFAGTIAAHPEAAVRRKLLAEMCTVVKRPRAAERAALGRELASVARAAAEGGTGVFVVEAEVAEAVVGLATHRARERRAVAALACGVVARFVKSRDALVATLSMLAGRGPAKAHGEAPLVRRAVIRGASEMAAALSADAEALAALPASESAGPLRALRRQYSSLLELLWAGMASGAEETDAGATGDVDAAGEAEGPVEEGEDEDDDDSGDGNLGHLLRIGTDGYSFGRASGAGGSHGADQGAGGGGGGGTGAGMDGGGGGAGGAGRGGTAVGEPGADSLGGRANGLAAPPSLPLLATGRLLPAMLALAHRLGSLWGQADLMQVHAPAQPKRRGSAARSGAQAGGAGASGADGRHGNTAAAAKGEDGGEDEDGSSHQDEDGEEDGEAAEDSSAAAADAAGDDALLPAIVGRLAASINDTARGAASSGRDPEAAAAEAACLLRALASLMPALRRLVLLDGYAVSSLGPADESSGVVDVVIARLAGEAGKGVVLAPPGSDTGADGPAASSREGASADAREGELQAGTAVMGDEAGDAGDEGGEPSPGQARHLRRQADVLAALLGGEALLARRSGDGWEPVPQRLASSSGGAGEASKPGYHIAWPALRRFVRTVMCAGILAAAGRASPSTAAGRRVRAAAASSLRVATDVFGTSFAARAVRPVLHWAIGLPARPAEDGPGDDGAPFSADDATSGPPVAVAAAKAVAALGLRKGAGLPADAILMAQVMLGTVSGGRAWAAGQGSACVSRSSDVAAAGGDASRTWRGWWQLVPELEWARAKPGSCQGAGVRLAEALLPAIGSGLLGSPRLPRPLLMATLRSLLVLPVQGRGGWGSAQRPHVEAAVASACAGSPLAASAVLAVLQRVATNSDPLTREAVGATVGGLLAASAVPEAAMMGSALPILTSLCADDDARVRRAAVRGAASLFATHQPGPLLKAAGTAAAGAIARGPKSVVLEAMRGFARAVPRAAPSTRDGPLLDRVIEVSTAMLDAASAGHEAMIDACRQIGGEAAVIAVTGSAAPGLAAQFAVDDEPEQDDPELTAAAAAAARRSRDAAVQGAAPWGGAVWDDIEEVATACAEALRSFAPSAPSMAAESLAVWRSVCEAVLGDKGEGRRVGILDDGYRGMALATMGDALTEHPPGGHVPGSSAAASRAERAASDASGASSPGSHSRQPSSRTVGSAAQDPAPGSGRGAGAPAKASAGPGKAPAAASAPVGEETSLADFLSGGPQPEPASGAAAAATGADHDSGPVPFVPDDAPTGGKQGVFGRLRGGISNARSFLNRGQR</sequence>
<evidence type="ECO:0000313" key="5">
    <source>
        <dbReference type="Proteomes" id="UP000324907"/>
    </source>
</evidence>
<proteinExistence type="predicted"/>
<dbReference type="GO" id="GO:0032367">
    <property type="term" value="P:intracellular cholesterol transport"/>
    <property type="evidence" value="ECO:0007669"/>
    <property type="project" value="InterPro"/>
</dbReference>
<organism evidence="4 5">
    <name type="scientific">Cafeteria roenbergensis</name>
    <name type="common">Marine flagellate</name>
    <dbReference type="NCBI Taxonomy" id="33653"/>
    <lineage>
        <taxon>Eukaryota</taxon>
        <taxon>Sar</taxon>
        <taxon>Stramenopiles</taxon>
        <taxon>Bigyra</taxon>
        <taxon>Opalozoa</taxon>
        <taxon>Bicosoecida</taxon>
        <taxon>Cafeteriaceae</taxon>
        <taxon>Cafeteria</taxon>
    </lineage>
</organism>